<dbReference type="Pfam" id="PF09990">
    <property type="entry name" value="DUF2231"/>
    <property type="match status" value="1"/>
</dbReference>
<proteinExistence type="predicted"/>
<protein>
    <recommendedName>
        <fullName evidence="3">DUF2231 domain-containing protein</fullName>
    </recommendedName>
</protein>
<evidence type="ECO:0000313" key="4">
    <source>
        <dbReference type="EMBL" id="GIE46143.1"/>
    </source>
</evidence>
<keyword evidence="2" id="KW-0472">Membrane</keyword>
<organism evidence="4 5">
    <name type="scientific">Actinoplanes lobatus</name>
    <dbReference type="NCBI Taxonomy" id="113568"/>
    <lineage>
        <taxon>Bacteria</taxon>
        <taxon>Bacillati</taxon>
        <taxon>Actinomycetota</taxon>
        <taxon>Actinomycetes</taxon>
        <taxon>Micromonosporales</taxon>
        <taxon>Micromonosporaceae</taxon>
        <taxon>Actinoplanes</taxon>
    </lineage>
</organism>
<evidence type="ECO:0000256" key="1">
    <source>
        <dbReference type="SAM" id="MobiDB-lite"/>
    </source>
</evidence>
<accession>A0ABQ4AYQ8</accession>
<gene>
    <name evidence="4" type="ORF">Alo02nite_90410</name>
</gene>
<feature type="transmembrane region" description="Helical" evidence="2">
    <location>
        <begin position="89"/>
        <end position="111"/>
    </location>
</feature>
<sequence length="376" mass="38817">MTEARMTGRRHTQSRLRLAGSGVQPLLLMFPLGLFWMAFVFDLATTLGAPPLIGTVAFWNLVAGLIGGLLAALAAAVDAFGASDPSAARIFFLALLLDVGVLIVFAVLTLMRVRGHDRSADGGLLALEAAALGLAGFTAWFSGRLADPQAPVSDPRPSHRRGGSLLDPETPSDIPAPRGEHPGPRGGNPGPRSDSPGLRSGNPGPRSETPGSRSEYPGPRSRASSRVPADPDPRREDSGTRSSRRETAVPTPRPSRGWQAAGRQPTPPQRGRTTVPEARGHGPAAVEREVGGQAGAAVGREPGRWGTAAGSGVGGRGSAAVEREAGADAGRESEWWGAAPGSGSRGGGDSADEWESGRRGGAEPPQWPAPTGRAAR</sequence>
<name>A0ABQ4AYQ8_9ACTN</name>
<keyword evidence="2" id="KW-0812">Transmembrane</keyword>
<feature type="compositionally biased region" description="Basic and acidic residues" evidence="1">
    <location>
        <begin position="321"/>
        <end position="334"/>
    </location>
</feature>
<keyword evidence="5" id="KW-1185">Reference proteome</keyword>
<evidence type="ECO:0000313" key="5">
    <source>
        <dbReference type="Proteomes" id="UP000631312"/>
    </source>
</evidence>
<feature type="compositionally biased region" description="Basic and acidic residues" evidence="1">
    <location>
        <begin position="229"/>
        <end position="247"/>
    </location>
</feature>
<feature type="transmembrane region" description="Helical" evidence="2">
    <location>
        <begin position="56"/>
        <end position="77"/>
    </location>
</feature>
<dbReference type="InterPro" id="IPR019251">
    <property type="entry name" value="DUF2231_TM"/>
</dbReference>
<dbReference type="Proteomes" id="UP000631312">
    <property type="component" value="Unassembled WGS sequence"/>
</dbReference>
<keyword evidence="2" id="KW-1133">Transmembrane helix</keyword>
<reference evidence="4 5" key="1">
    <citation type="submission" date="2021-01" db="EMBL/GenBank/DDBJ databases">
        <title>Whole genome shotgun sequence of Actinoplanes lobatus NBRC 12513.</title>
        <authorList>
            <person name="Komaki H."/>
            <person name="Tamura T."/>
        </authorList>
    </citation>
    <scope>NUCLEOTIDE SEQUENCE [LARGE SCALE GENOMIC DNA]</scope>
    <source>
        <strain evidence="4 5">NBRC 12513</strain>
    </source>
</reference>
<feature type="region of interest" description="Disordered" evidence="1">
    <location>
        <begin position="148"/>
        <end position="376"/>
    </location>
</feature>
<evidence type="ECO:0000259" key="3">
    <source>
        <dbReference type="Pfam" id="PF09990"/>
    </source>
</evidence>
<comment type="caution">
    <text evidence="4">The sequence shown here is derived from an EMBL/GenBank/DDBJ whole genome shotgun (WGS) entry which is preliminary data.</text>
</comment>
<feature type="transmembrane region" description="Helical" evidence="2">
    <location>
        <begin position="26"/>
        <end position="44"/>
    </location>
</feature>
<feature type="domain" description="DUF2231" evidence="3">
    <location>
        <begin position="25"/>
        <end position="146"/>
    </location>
</feature>
<evidence type="ECO:0000256" key="2">
    <source>
        <dbReference type="SAM" id="Phobius"/>
    </source>
</evidence>
<dbReference type="EMBL" id="BOMP01000190">
    <property type="protein sequence ID" value="GIE46143.1"/>
    <property type="molecule type" value="Genomic_DNA"/>
</dbReference>